<dbReference type="SUPFAM" id="SSF51011">
    <property type="entry name" value="Glycosyl hydrolase domain"/>
    <property type="match status" value="1"/>
</dbReference>
<organism evidence="5 6">
    <name type="scientific">Vagococcus humatus</name>
    <dbReference type="NCBI Taxonomy" id="1889241"/>
    <lineage>
        <taxon>Bacteria</taxon>
        <taxon>Bacillati</taxon>
        <taxon>Bacillota</taxon>
        <taxon>Bacilli</taxon>
        <taxon>Lactobacillales</taxon>
        <taxon>Enterococcaceae</taxon>
        <taxon>Vagococcus</taxon>
    </lineage>
</organism>
<sequence>MKKNWWQEAVIYQIYPRSFNDSNGDGIGDLQGIIEKLDYLEKLGVDAIWLSPVYQSPNDDNGYDISDYETIMTEFGTMEDMECLIREGKKRGIYIIMDLVVNHTSDEHAWFIEAKQSTDNPYRDYYIWRDPVEGKVPNDLRSNFSGSAWEYSEETGQYYLHLFSKKQPDLNWENHELRQKIYTMMNFWIDKGIGGFRMDVIDLIGKVPDEEIISNGPMLHPYLKEMNQATFGGKNLLTVGETWGVTPEIAKLYSNPNGEELSMVFQFEHIMLDQQPGKEKWDLKPLNLLELKKVLSKWQTELKGEGWNSLFWNNHDLPRIISRWGNDESYRVESGKMFAILLHLMQGTPYIYQGEEIGMINTPVKDISELADIESLNMYHERLQQGYDKSTIMASLNVKGRDNARRPIPWNNTTHGGFTTGTPWLSLNSNYKEINVADTLKDPNSLFYTYQRLIQLRKNNPIVVKGSYQLLLEDDPDIFSYLRELDGIRWLVVANFSDQQVSTSFPKEMQPHRLIINNYNQTFYEDLERITLRPYETFVVELK</sequence>
<name>A0A429Z5B0_9ENTE</name>
<dbReference type="InterPro" id="IPR006047">
    <property type="entry name" value="GH13_cat_dom"/>
</dbReference>
<keyword evidence="2 5" id="KW-0378">Hydrolase</keyword>
<evidence type="ECO:0000259" key="4">
    <source>
        <dbReference type="SMART" id="SM00642"/>
    </source>
</evidence>
<dbReference type="InterPro" id="IPR032091">
    <property type="entry name" value="Malt_amylase-like_C"/>
</dbReference>
<evidence type="ECO:0000256" key="1">
    <source>
        <dbReference type="ARBA" id="ARBA00008061"/>
    </source>
</evidence>
<comment type="caution">
    <text evidence="5">The sequence shown here is derived from an EMBL/GenBank/DDBJ whole genome shotgun (WGS) entry which is preliminary data.</text>
</comment>
<dbReference type="GO" id="GO:0009313">
    <property type="term" value="P:oligosaccharide catabolic process"/>
    <property type="evidence" value="ECO:0007669"/>
    <property type="project" value="TreeGrafter"/>
</dbReference>
<dbReference type="OrthoDB" id="9805159at2"/>
<gene>
    <name evidence="5" type="ORF">C7P63_08600</name>
</gene>
<dbReference type="NCBIfam" id="NF008183">
    <property type="entry name" value="PRK10933.1"/>
    <property type="match status" value="1"/>
</dbReference>
<evidence type="ECO:0000256" key="2">
    <source>
        <dbReference type="ARBA" id="ARBA00022801"/>
    </source>
</evidence>
<dbReference type="FunFam" id="3.20.20.80:FF:000064">
    <property type="entry name" value="Oligo-1,6-glucosidase"/>
    <property type="match status" value="2"/>
</dbReference>
<dbReference type="Pfam" id="PF16657">
    <property type="entry name" value="Malt_amylase_C"/>
    <property type="match status" value="1"/>
</dbReference>
<evidence type="ECO:0000313" key="5">
    <source>
        <dbReference type="EMBL" id="RST88870.1"/>
    </source>
</evidence>
<keyword evidence="3" id="KW-0326">Glycosidase</keyword>
<dbReference type="Pfam" id="PF00128">
    <property type="entry name" value="Alpha-amylase"/>
    <property type="match status" value="1"/>
</dbReference>
<dbReference type="SMART" id="SM00642">
    <property type="entry name" value="Aamy"/>
    <property type="match status" value="1"/>
</dbReference>
<dbReference type="GO" id="GO:0004556">
    <property type="term" value="F:alpha-amylase activity"/>
    <property type="evidence" value="ECO:0007669"/>
    <property type="project" value="TreeGrafter"/>
</dbReference>
<accession>A0A429Z5B0</accession>
<dbReference type="PANTHER" id="PTHR10357">
    <property type="entry name" value="ALPHA-AMYLASE FAMILY MEMBER"/>
    <property type="match status" value="1"/>
</dbReference>
<reference evidence="5 6" key="1">
    <citation type="submission" date="2018-03" db="EMBL/GenBank/DDBJ databases">
        <authorList>
            <person name="Gulvik C.A."/>
        </authorList>
    </citation>
    <scope>NUCLEOTIDE SEQUENCE [LARGE SCALE GENOMIC DNA]</scope>
    <source>
        <strain evidence="5 6">JCM 31581</strain>
    </source>
</reference>
<dbReference type="Gene3D" id="3.20.20.80">
    <property type="entry name" value="Glycosidases"/>
    <property type="match status" value="1"/>
</dbReference>
<dbReference type="Gene3D" id="2.60.40.1180">
    <property type="entry name" value="Golgi alpha-mannosidase II"/>
    <property type="match status" value="1"/>
</dbReference>
<comment type="similarity">
    <text evidence="1">Belongs to the glycosyl hydrolase 13 family.</text>
</comment>
<keyword evidence="6" id="KW-1185">Reference proteome</keyword>
<dbReference type="InterPro" id="IPR045857">
    <property type="entry name" value="O16G_dom_2"/>
</dbReference>
<dbReference type="InterPro" id="IPR013780">
    <property type="entry name" value="Glyco_hydro_b"/>
</dbReference>
<dbReference type="SUPFAM" id="SSF51445">
    <property type="entry name" value="(Trans)glycosidases"/>
    <property type="match status" value="1"/>
</dbReference>
<dbReference type="Proteomes" id="UP000277864">
    <property type="component" value="Unassembled WGS sequence"/>
</dbReference>
<evidence type="ECO:0000256" key="3">
    <source>
        <dbReference type="ARBA" id="ARBA00023295"/>
    </source>
</evidence>
<dbReference type="InterPro" id="IPR017853">
    <property type="entry name" value="GH"/>
</dbReference>
<dbReference type="PANTHER" id="PTHR10357:SF179">
    <property type="entry name" value="NEUTRAL AND BASIC AMINO ACID TRANSPORT PROTEIN RBAT"/>
    <property type="match status" value="1"/>
</dbReference>
<protein>
    <submittedName>
        <fullName evidence="5">Glucohydrolase</fullName>
    </submittedName>
</protein>
<proteinExistence type="inferred from homology"/>
<dbReference type="CDD" id="cd11333">
    <property type="entry name" value="AmyAc_SI_OligoGlu_DGase"/>
    <property type="match status" value="1"/>
</dbReference>
<feature type="domain" description="Glycosyl hydrolase family 13 catalytic" evidence="4">
    <location>
        <begin position="13"/>
        <end position="405"/>
    </location>
</feature>
<dbReference type="FunFam" id="3.90.400.10:FF:000002">
    <property type="entry name" value="Sucrose isomerase"/>
    <property type="match status" value="1"/>
</dbReference>
<dbReference type="RefSeq" id="WP_125943749.1">
    <property type="nucleotide sequence ID" value="NZ_PXZH01000005.1"/>
</dbReference>
<dbReference type="EMBL" id="PXZH01000005">
    <property type="protein sequence ID" value="RST88870.1"/>
    <property type="molecule type" value="Genomic_DNA"/>
</dbReference>
<evidence type="ECO:0000313" key="6">
    <source>
        <dbReference type="Proteomes" id="UP000277864"/>
    </source>
</evidence>
<dbReference type="AlphaFoldDB" id="A0A429Z5B0"/>
<dbReference type="Gene3D" id="3.90.400.10">
    <property type="entry name" value="Oligo-1,6-glucosidase, Domain 2"/>
    <property type="match status" value="1"/>
</dbReference>
<dbReference type="FunFam" id="2.60.40.1180:FF:000007">
    <property type="entry name" value="Sucrose isomerase"/>
    <property type="match status" value="1"/>
</dbReference>